<dbReference type="EMBL" id="JBHRZH010000017">
    <property type="protein sequence ID" value="MFC3763289.1"/>
    <property type="molecule type" value="Genomic_DNA"/>
</dbReference>
<proteinExistence type="predicted"/>
<comment type="caution">
    <text evidence="2">The sequence shown here is derived from an EMBL/GenBank/DDBJ whole genome shotgun (WGS) entry which is preliminary data.</text>
</comment>
<dbReference type="Gene3D" id="3.40.630.30">
    <property type="match status" value="1"/>
</dbReference>
<dbReference type="InterPro" id="IPR016181">
    <property type="entry name" value="Acyl_CoA_acyltransferase"/>
</dbReference>
<gene>
    <name evidence="2" type="ORF">ACFOUW_20780</name>
</gene>
<accession>A0ABV7YG58</accession>
<dbReference type="InterPro" id="IPR000182">
    <property type="entry name" value="GNAT_dom"/>
</dbReference>
<sequence length="265" mass="30186">MRFTTRELSRRTFADFEAFHASVHSCGCMLSLRGRHLSPVAVTAEERAKLLGAPDRSKKKFPHHEWWMARNVAEMKELVWAGQAHGILVYADKEPVGWCQFGRAEELPIVRTEKTPPNRIARDPTSEWRITCLTTRRDFRGQGVATRALTAAVEAIRKKGGGWIESTPVAYPQSKREWRKIKRTYGIRSEEMKDYLKTWPTKHIPGVGTVKAALSTSQTADYRGVMTMFENLGFKPTQRDEHGSSPNWWAPYDLVVMRLKVDGAA</sequence>
<dbReference type="EC" id="2.3.-.-" evidence="2"/>
<dbReference type="SUPFAM" id="SSF55729">
    <property type="entry name" value="Acyl-CoA N-acyltransferases (Nat)"/>
    <property type="match status" value="1"/>
</dbReference>
<dbReference type="Pfam" id="PF00583">
    <property type="entry name" value="Acetyltransf_1"/>
    <property type="match status" value="1"/>
</dbReference>
<dbReference type="CDD" id="cd04301">
    <property type="entry name" value="NAT_SF"/>
    <property type="match status" value="1"/>
</dbReference>
<feature type="domain" description="N-acetyltransferase" evidence="1">
    <location>
        <begin position="40"/>
        <end position="205"/>
    </location>
</feature>
<evidence type="ECO:0000313" key="3">
    <source>
        <dbReference type="Proteomes" id="UP001595699"/>
    </source>
</evidence>
<keyword evidence="2" id="KW-0808">Transferase</keyword>
<organism evidence="2 3">
    <name type="scientific">Tenggerimyces flavus</name>
    <dbReference type="NCBI Taxonomy" id="1708749"/>
    <lineage>
        <taxon>Bacteria</taxon>
        <taxon>Bacillati</taxon>
        <taxon>Actinomycetota</taxon>
        <taxon>Actinomycetes</taxon>
        <taxon>Propionibacteriales</taxon>
        <taxon>Nocardioidaceae</taxon>
        <taxon>Tenggerimyces</taxon>
    </lineage>
</organism>
<reference evidence="3" key="1">
    <citation type="journal article" date="2019" name="Int. J. Syst. Evol. Microbiol.">
        <title>The Global Catalogue of Microorganisms (GCM) 10K type strain sequencing project: providing services to taxonomists for standard genome sequencing and annotation.</title>
        <authorList>
            <consortium name="The Broad Institute Genomics Platform"/>
            <consortium name="The Broad Institute Genome Sequencing Center for Infectious Disease"/>
            <person name="Wu L."/>
            <person name="Ma J."/>
        </authorList>
    </citation>
    <scope>NUCLEOTIDE SEQUENCE [LARGE SCALE GENOMIC DNA]</scope>
    <source>
        <strain evidence="3">CGMCC 4.7241</strain>
    </source>
</reference>
<evidence type="ECO:0000313" key="2">
    <source>
        <dbReference type="EMBL" id="MFC3763289.1"/>
    </source>
</evidence>
<evidence type="ECO:0000259" key="1">
    <source>
        <dbReference type="PROSITE" id="PS51186"/>
    </source>
</evidence>
<keyword evidence="3" id="KW-1185">Reference proteome</keyword>
<dbReference type="GO" id="GO:0016746">
    <property type="term" value="F:acyltransferase activity"/>
    <property type="evidence" value="ECO:0007669"/>
    <property type="project" value="UniProtKB-KW"/>
</dbReference>
<name>A0ABV7YG58_9ACTN</name>
<protein>
    <submittedName>
        <fullName evidence="2">GNAT family N-acetyltransferase</fullName>
        <ecNumber evidence="2">2.3.-.-</ecNumber>
    </submittedName>
</protein>
<dbReference type="RefSeq" id="WP_205119644.1">
    <property type="nucleotide sequence ID" value="NZ_JAFBCM010000001.1"/>
</dbReference>
<dbReference type="Proteomes" id="UP001595699">
    <property type="component" value="Unassembled WGS sequence"/>
</dbReference>
<keyword evidence="2" id="KW-0012">Acyltransferase</keyword>
<dbReference type="PROSITE" id="PS51186">
    <property type="entry name" value="GNAT"/>
    <property type="match status" value="1"/>
</dbReference>